<keyword evidence="10" id="KW-0902">Two-component regulatory system</keyword>
<dbReference type="CDD" id="cd00088">
    <property type="entry name" value="HPT"/>
    <property type="match status" value="1"/>
</dbReference>
<dbReference type="Gene3D" id="2.30.30.40">
    <property type="entry name" value="SH3 Domains"/>
    <property type="match status" value="1"/>
</dbReference>
<dbReference type="PANTHER" id="PTHR43395:SF1">
    <property type="entry name" value="CHEMOTAXIS PROTEIN CHEA"/>
    <property type="match status" value="1"/>
</dbReference>
<evidence type="ECO:0000313" key="15">
    <source>
        <dbReference type="EMBL" id="MBC8588296.1"/>
    </source>
</evidence>
<dbReference type="Proteomes" id="UP000601171">
    <property type="component" value="Unassembled WGS sequence"/>
</dbReference>
<accession>A0A926ESZ3</accession>
<name>A0A926ESZ3_9FIRM</name>
<dbReference type="GO" id="GO:0005737">
    <property type="term" value="C:cytoplasm"/>
    <property type="evidence" value="ECO:0007669"/>
    <property type="project" value="InterPro"/>
</dbReference>
<dbReference type="RefSeq" id="WP_262429745.1">
    <property type="nucleotide sequence ID" value="NZ_JACRTG010000018.1"/>
</dbReference>
<dbReference type="InterPro" id="IPR002545">
    <property type="entry name" value="CheW-lke_dom"/>
</dbReference>
<dbReference type="SUPFAM" id="SSF50341">
    <property type="entry name" value="CheW-like"/>
    <property type="match status" value="1"/>
</dbReference>
<dbReference type="Gene3D" id="3.30.565.10">
    <property type="entry name" value="Histidine kinase-like ATPase, C-terminal domain"/>
    <property type="match status" value="1"/>
</dbReference>
<dbReference type="Pfam" id="PF01627">
    <property type="entry name" value="Hpt"/>
    <property type="match status" value="1"/>
</dbReference>
<sequence>MDDESKYRELFFEESDEYIQTLNDCLLELEKNPNEKSIIDEIFRAAHTLKGMAATMGYKTMQSLTHHMENVFSFVKDGTVKVSSEIITLLFKCLDKLLEIIEDLRNEKYIEYDIDDLLKELDNIGKKDTQQVKKGNKVDLTSKISDTDLMVINSAIDQGFNAYNIIVKLSEDCQLKGARSYLVVNRLEGIGEIIHSDPAPEKLEEGEFDFEFRLIFLSKQSKDIVFEKIDEISEIDDIIIEEIDKDFSAGEEKTNNNPDNKIKKTKLKDLGKTEINTHNHANQSIRVDLSRLDHFMNLVSELVIYRNRLDDISSRFEFKEINSTLEQITRITSDLQDLVLKIRMQPVSVVFNRFPRMMRDLSKDLEKEFEFAVEGEETELDRTVISELGEPLVHLLRNAADHGIEHAEDRVILGKPKSGLIKLTAYQEGNKVVITVSDDGGGIKSENIGKIFDQGFSTTKEVNNISGRGVGMDVVKQKILSLGGSIDVKSEVNKGSIFTINLPLTLSIIQSLMIKVGEEIFALPLGIIEKVVEIENEEIIKSHANEVYIYRDQAIPVIRLDKKLSIESNSDEKHLIIISLGSQPYGLLVDELIGQQEIVIKKLGGVLKNVKEYLGATILGNGDIILILDVGNICAEGKIE</sequence>
<dbReference type="Gene3D" id="3.30.70.1110">
    <property type="entry name" value="Histidine kinase CheA-like, P2 response regulator-binding domain"/>
    <property type="match status" value="1"/>
</dbReference>
<dbReference type="PROSITE" id="PS50109">
    <property type="entry name" value="HIS_KIN"/>
    <property type="match status" value="1"/>
</dbReference>
<feature type="domain" description="CheW-like" evidence="13">
    <location>
        <begin position="508"/>
        <end position="639"/>
    </location>
</feature>
<dbReference type="GO" id="GO:0006935">
    <property type="term" value="P:chemotaxis"/>
    <property type="evidence" value="ECO:0007669"/>
    <property type="project" value="UniProtKB-KW"/>
</dbReference>
<dbReference type="CDD" id="cd00731">
    <property type="entry name" value="CheA_reg"/>
    <property type="match status" value="1"/>
</dbReference>
<dbReference type="InterPro" id="IPR037052">
    <property type="entry name" value="CheA-like_P2_sf"/>
</dbReference>
<evidence type="ECO:0000256" key="9">
    <source>
        <dbReference type="ARBA" id="ARBA00022840"/>
    </source>
</evidence>
<comment type="catalytic activity">
    <reaction evidence="1">
        <text>ATP + protein L-histidine = ADP + protein N-phospho-L-histidine.</text>
        <dbReference type="EC" id="2.7.13.3"/>
    </reaction>
</comment>
<dbReference type="SUPFAM" id="SSF47384">
    <property type="entry name" value="Homodimeric domain of signal transducing histidine kinase"/>
    <property type="match status" value="1"/>
</dbReference>
<evidence type="ECO:0000256" key="4">
    <source>
        <dbReference type="ARBA" id="ARBA00022500"/>
    </source>
</evidence>
<dbReference type="PRINTS" id="PR00344">
    <property type="entry name" value="BCTRLSENSOR"/>
</dbReference>
<dbReference type="InterPro" id="IPR004105">
    <property type="entry name" value="CheA-like_dim"/>
</dbReference>
<comment type="caution">
    <text evidence="15">The sequence shown here is derived from an EMBL/GenBank/DDBJ whole genome shotgun (WGS) entry which is preliminary data.</text>
</comment>
<keyword evidence="16" id="KW-1185">Reference proteome</keyword>
<dbReference type="EC" id="2.7.13.3" evidence="2"/>
<evidence type="ECO:0000259" key="14">
    <source>
        <dbReference type="PROSITE" id="PS50894"/>
    </source>
</evidence>
<dbReference type="SMART" id="SM00260">
    <property type="entry name" value="CheW"/>
    <property type="match status" value="1"/>
</dbReference>
<proteinExistence type="predicted"/>
<dbReference type="Pfam" id="PF01584">
    <property type="entry name" value="CheW"/>
    <property type="match status" value="1"/>
</dbReference>
<dbReference type="Pfam" id="PF02518">
    <property type="entry name" value="HATPase_c"/>
    <property type="match status" value="1"/>
</dbReference>
<keyword evidence="6" id="KW-0808">Transferase</keyword>
<dbReference type="PROSITE" id="PS50851">
    <property type="entry name" value="CHEW"/>
    <property type="match status" value="1"/>
</dbReference>
<keyword evidence="4" id="KW-0145">Chemotaxis</keyword>
<evidence type="ECO:0000259" key="13">
    <source>
        <dbReference type="PROSITE" id="PS50851"/>
    </source>
</evidence>
<evidence type="ECO:0000256" key="11">
    <source>
        <dbReference type="PROSITE-ProRule" id="PRU00110"/>
    </source>
</evidence>
<dbReference type="Pfam" id="PF02895">
    <property type="entry name" value="H-kinase_dim"/>
    <property type="match status" value="1"/>
</dbReference>
<evidence type="ECO:0000256" key="7">
    <source>
        <dbReference type="ARBA" id="ARBA00022741"/>
    </source>
</evidence>
<dbReference type="PROSITE" id="PS50894">
    <property type="entry name" value="HPT"/>
    <property type="match status" value="1"/>
</dbReference>
<dbReference type="InterPro" id="IPR036641">
    <property type="entry name" value="HPT_dom_sf"/>
</dbReference>
<dbReference type="InterPro" id="IPR005467">
    <property type="entry name" value="His_kinase_dom"/>
</dbReference>
<feature type="domain" description="HPt" evidence="14">
    <location>
        <begin position="1"/>
        <end position="104"/>
    </location>
</feature>
<dbReference type="InterPro" id="IPR036890">
    <property type="entry name" value="HATPase_C_sf"/>
</dbReference>
<evidence type="ECO:0000313" key="16">
    <source>
        <dbReference type="Proteomes" id="UP000601171"/>
    </source>
</evidence>
<dbReference type="SMART" id="SM01231">
    <property type="entry name" value="H-kinase_dim"/>
    <property type="match status" value="1"/>
</dbReference>
<dbReference type="EMBL" id="JACRTG010000018">
    <property type="protein sequence ID" value="MBC8588296.1"/>
    <property type="molecule type" value="Genomic_DNA"/>
</dbReference>
<dbReference type="InterPro" id="IPR004358">
    <property type="entry name" value="Sig_transdc_His_kin-like_C"/>
</dbReference>
<keyword evidence="7" id="KW-0547">Nucleotide-binding</keyword>
<organism evidence="15 16">
    <name type="scientific">Paratissierella segnis</name>
    <dbReference type="NCBI Taxonomy" id="2763679"/>
    <lineage>
        <taxon>Bacteria</taxon>
        <taxon>Bacillati</taxon>
        <taxon>Bacillota</taxon>
        <taxon>Tissierellia</taxon>
        <taxon>Tissierellales</taxon>
        <taxon>Tissierellaceae</taxon>
        <taxon>Paratissierella</taxon>
    </lineage>
</organism>
<evidence type="ECO:0000256" key="3">
    <source>
        <dbReference type="ARBA" id="ARBA00021495"/>
    </source>
</evidence>
<dbReference type="InterPro" id="IPR051315">
    <property type="entry name" value="Bact_Chemotaxis_CheA"/>
</dbReference>
<keyword evidence="5 11" id="KW-0597">Phosphoprotein</keyword>
<dbReference type="SUPFAM" id="SSF55874">
    <property type="entry name" value="ATPase domain of HSP90 chaperone/DNA topoisomerase II/histidine kinase"/>
    <property type="match status" value="1"/>
</dbReference>
<dbReference type="InterPro" id="IPR036061">
    <property type="entry name" value="CheW-like_dom_sf"/>
</dbReference>
<gene>
    <name evidence="15" type="ORF">H8707_08590</name>
</gene>
<dbReference type="GO" id="GO:0000155">
    <property type="term" value="F:phosphorelay sensor kinase activity"/>
    <property type="evidence" value="ECO:0007669"/>
    <property type="project" value="InterPro"/>
</dbReference>
<dbReference type="Gene3D" id="1.10.287.560">
    <property type="entry name" value="Histidine kinase CheA-like, homodimeric domain"/>
    <property type="match status" value="1"/>
</dbReference>
<feature type="modified residue" description="Phosphohistidine" evidence="11">
    <location>
        <position position="47"/>
    </location>
</feature>
<dbReference type="InterPro" id="IPR008207">
    <property type="entry name" value="Sig_transdc_His_kin_Hpt_dom"/>
</dbReference>
<dbReference type="InterPro" id="IPR003594">
    <property type="entry name" value="HATPase_dom"/>
</dbReference>
<dbReference type="SUPFAM" id="SSF47226">
    <property type="entry name" value="Histidine-containing phosphotransfer domain, HPT domain"/>
    <property type="match status" value="1"/>
</dbReference>
<dbReference type="Pfam" id="PF07194">
    <property type="entry name" value="P2"/>
    <property type="match status" value="1"/>
</dbReference>
<evidence type="ECO:0000256" key="6">
    <source>
        <dbReference type="ARBA" id="ARBA00022679"/>
    </source>
</evidence>
<dbReference type="InterPro" id="IPR035891">
    <property type="entry name" value="CheY-binding_CheA"/>
</dbReference>
<reference evidence="15" key="1">
    <citation type="submission" date="2020-08" db="EMBL/GenBank/DDBJ databases">
        <title>Genome public.</title>
        <authorList>
            <person name="Liu C."/>
            <person name="Sun Q."/>
        </authorList>
    </citation>
    <scope>NUCLEOTIDE SEQUENCE</scope>
    <source>
        <strain evidence="15">BX21</strain>
    </source>
</reference>
<evidence type="ECO:0000256" key="1">
    <source>
        <dbReference type="ARBA" id="ARBA00000085"/>
    </source>
</evidence>
<evidence type="ECO:0000256" key="5">
    <source>
        <dbReference type="ARBA" id="ARBA00022553"/>
    </source>
</evidence>
<dbReference type="PANTHER" id="PTHR43395">
    <property type="entry name" value="SENSOR HISTIDINE KINASE CHEA"/>
    <property type="match status" value="1"/>
</dbReference>
<protein>
    <recommendedName>
        <fullName evidence="3">Chemotaxis protein CheA</fullName>
        <ecNumber evidence="2">2.7.13.3</ecNumber>
    </recommendedName>
</protein>
<feature type="domain" description="Histidine kinase" evidence="12">
    <location>
        <begin position="280"/>
        <end position="506"/>
    </location>
</feature>
<evidence type="ECO:0000256" key="8">
    <source>
        <dbReference type="ARBA" id="ARBA00022777"/>
    </source>
</evidence>
<dbReference type="InterPro" id="IPR037006">
    <property type="entry name" value="CheA-like_homodim_sf"/>
</dbReference>
<keyword evidence="8" id="KW-0418">Kinase</keyword>
<evidence type="ECO:0000256" key="10">
    <source>
        <dbReference type="ARBA" id="ARBA00023012"/>
    </source>
</evidence>
<dbReference type="GO" id="GO:0005524">
    <property type="term" value="F:ATP binding"/>
    <property type="evidence" value="ECO:0007669"/>
    <property type="project" value="UniProtKB-KW"/>
</dbReference>
<keyword evidence="9" id="KW-0067">ATP-binding</keyword>
<dbReference type="SMART" id="SM00387">
    <property type="entry name" value="HATPase_c"/>
    <property type="match status" value="1"/>
</dbReference>
<dbReference type="AlphaFoldDB" id="A0A926ESZ3"/>
<dbReference type="FunFam" id="3.30.565.10:FF:000016">
    <property type="entry name" value="Chemotaxis protein CheA, putative"/>
    <property type="match status" value="1"/>
</dbReference>
<dbReference type="SUPFAM" id="SSF55052">
    <property type="entry name" value="CheY-binding domain of CheA"/>
    <property type="match status" value="1"/>
</dbReference>
<evidence type="ECO:0000259" key="12">
    <source>
        <dbReference type="PROSITE" id="PS50109"/>
    </source>
</evidence>
<evidence type="ECO:0000256" key="2">
    <source>
        <dbReference type="ARBA" id="ARBA00012438"/>
    </source>
</evidence>
<dbReference type="Gene3D" id="1.20.120.160">
    <property type="entry name" value="HPT domain"/>
    <property type="match status" value="1"/>
</dbReference>
<dbReference type="SMART" id="SM00073">
    <property type="entry name" value="HPT"/>
    <property type="match status" value="1"/>
</dbReference>
<dbReference type="InterPro" id="IPR010808">
    <property type="entry name" value="CheA_P2-bd"/>
</dbReference>
<dbReference type="InterPro" id="IPR036097">
    <property type="entry name" value="HisK_dim/P_sf"/>
</dbReference>